<dbReference type="Proteomes" id="UP000001217">
    <property type="component" value="Chromosome I"/>
</dbReference>
<gene>
    <name evidence="1" type="ordered locus">VCM66_2071</name>
</gene>
<dbReference type="EMBL" id="CP001233">
    <property type="protein sequence ID" value="ACP06373.1"/>
    <property type="molecule type" value="Genomic_DNA"/>
</dbReference>
<dbReference type="KEGG" id="vcm:VCM66_2071"/>
<proteinExistence type="predicted"/>
<sequence length="32" mass="3640">MLKASIAGFFIFHIMRLGTSCGLVRQLFCHNQ</sequence>
<organism evidence="1 2">
    <name type="scientific">Vibrio cholerae serotype O1 (strain M66-2)</name>
    <dbReference type="NCBI Taxonomy" id="579112"/>
    <lineage>
        <taxon>Bacteria</taxon>
        <taxon>Pseudomonadati</taxon>
        <taxon>Pseudomonadota</taxon>
        <taxon>Gammaproteobacteria</taxon>
        <taxon>Vibrionales</taxon>
        <taxon>Vibrionaceae</taxon>
        <taxon>Vibrio</taxon>
    </lineage>
</organism>
<dbReference type="HOGENOM" id="CLU_3391955_0_0_6"/>
<name>C3LPF3_VIBCM</name>
<reference evidence="1 2" key="1">
    <citation type="journal article" date="2008" name="PLoS ONE">
        <title>A recalibrated molecular clock and independent origins for the cholera pandemic clones.</title>
        <authorList>
            <person name="Feng L."/>
            <person name="Reeves P.R."/>
            <person name="Lan R."/>
            <person name="Ren Y."/>
            <person name="Gao C."/>
            <person name="Zhou Z."/>
            <person name="Ren Y."/>
            <person name="Cheng J."/>
            <person name="Wang W."/>
            <person name="Wang J."/>
            <person name="Qian W."/>
            <person name="Li D."/>
            <person name="Wang L."/>
        </authorList>
    </citation>
    <scope>NUCLEOTIDE SEQUENCE [LARGE SCALE GENOMIC DNA]</scope>
    <source>
        <strain evidence="1 2">M66-2</strain>
    </source>
</reference>
<dbReference type="AlphaFoldDB" id="C3LPF3"/>
<evidence type="ECO:0000313" key="1">
    <source>
        <dbReference type="EMBL" id="ACP06373.1"/>
    </source>
</evidence>
<accession>C3LPF3</accession>
<evidence type="ECO:0000313" key="2">
    <source>
        <dbReference type="Proteomes" id="UP000001217"/>
    </source>
</evidence>
<protein>
    <submittedName>
        <fullName evidence="1">Uncharacterized protein</fullName>
    </submittedName>
</protein>